<comment type="caution">
    <text evidence="1">The sequence shown here is derived from an EMBL/GenBank/DDBJ whole genome shotgun (WGS) entry which is preliminary data.</text>
</comment>
<accession>A0A813IVR3</accession>
<evidence type="ECO:0000313" key="2">
    <source>
        <dbReference type="Proteomes" id="UP000626109"/>
    </source>
</evidence>
<protein>
    <submittedName>
        <fullName evidence="1">Uncharacterized protein</fullName>
    </submittedName>
</protein>
<proteinExistence type="predicted"/>
<dbReference type="EMBL" id="CAJNNW010014538">
    <property type="protein sequence ID" value="CAE8656722.1"/>
    <property type="molecule type" value="Genomic_DNA"/>
</dbReference>
<evidence type="ECO:0000313" key="1">
    <source>
        <dbReference type="EMBL" id="CAE8656722.1"/>
    </source>
</evidence>
<gene>
    <name evidence="1" type="ORF">PGLA2088_LOCUS12343</name>
</gene>
<dbReference type="Proteomes" id="UP000626109">
    <property type="component" value="Unassembled WGS sequence"/>
</dbReference>
<reference evidence="1" key="1">
    <citation type="submission" date="2021-02" db="EMBL/GenBank/DDBJ databases">
        <authorList>
            <person name="Dougan E. K."/>
            <person name="Rhodes N."/>
            <person name="Thang M."/>
            <person name="Chan C."/>
        </authorList>
    </citation>
    <scope>NUCLEOTIDE SEQUENCE</scope>
</reference>
<dbReference type="AlphaFoldDB" id="A0A813IVR3"/>
<sequence length="116" mass="12831">MLARRNPDLQSKNAKPTLRLRLLWVMLRLGHLMPGGVHSDINWDCPPVDTWSPSGLKKFGIERRQIFRDLKSPQMPSAAGSISSGSASACRKTSPTKWIALAQSLSSFAPLCFNEP</sequence>
<name>A0A813IVR3_POLGL</name>
<organism evidence="1 2">
    <name type="scientific">Polarella glacialis</name>
    <name type="common">Dinoflagellate</name>
    <dbReference type="NCBI Taxonomy" id="89957"/>
    <lineage>
        <taxon>Eukaryota</taxon>
        <taxon>Sar</taxon>
        <taxon>Alveolata</taxon>
        <taxon>Dinophyceae</taxon>
        <taxon>Suessiales</taxon>
        <taxon>Suessiaceae</taxon>
        <taxon>Polarella</taxon>
    </lineage>
</organism>